<dbReference type="RefSeq" id="WP_191249923.1">
    <property type="nucleotide sequence ID" value="NZ_BNCI01000001.1"/>
</dbReference>
<dbReference type="PANTHER" id="PTHR42879">
    <property type="entry name" value="3-OXOACYL-(ACYL-CARRIER-PROTEIN) REDUCTASE"/>
    <property type="match status" value="1"/>
</dbReference>
<dbReference type="CDD" id="cd05233">
    <property type="entry name" value="SDR_c"/>
    <property type="match status" value="1"/>
</dbReference>
<dbReference type="PRINTS" id="PR00081">
    <property type="entry name" value="GDHRDH"/>
</dbReference>
<dbReference type="SUPFAM" id="SSF51735">
    <property type="entry name" value="NAD(P)-binding Rossmann-fold domains"/>
    <property type="match status" value="1"/>
</dbReference>
<proteinExistence type="inferred from homology"/>
<evidence type="ECO:0000313" key="3">
    <source>
        <dbReference type="EMBL" id="GHF13516.1"/>
    </source>
</evidence>
<organism evidence="3 4">
    <name type="scientific">Kordiimonas sediminis</name>
    <dbReference type="NCBI Taxonomy" id="1735581"/>
    <lineage>
        <taxon>Bacteria</taxon>
        <taxon>Pseudomonadati</taxon>
        <taxon>Pseudomonadota</taxon>
        <taxon>Alphaproteobacteria</taxon>
        <taxon>Kordiimonadales</taxon>
        <taxon>Kordiimonadaceae</taxon>
        <taxon>Kordiimonas</taxon>
    </lineage>
</organism>
<dbReference type="Proteomes" id="UP000630923">
    <property type="component" value="Unassembled WGS sequence"/>
</dbReference>
<dbReference type="InterPro" id="IPR050259">
    <property type="entry name" value="SDR"/>
</dbReference>
<evidence type="ECO:0000256" key="2">
    <source>
        <dbReference type="RuleBase" id="RU000363"/>
    </source>
</evidence>
<dbReference type="InterPro" id="IPR020904">
    <property type="entry name" value="Sc_DH/Rdtase_CS"/>
</dbReference>
<sequence>MRFTNRHVVITGGATGIGRAVAAAFLKEGAQVTIASRNEERLQDAKSALGGNVSTAVLDVTKEDDVTQVFADIGPVDILVNNAGAAGTAPLHKTSLDLWNQMLSVNLTGAFLCTRAVLDGMKKRNQGRIITIASTSGLKGYAYTAAYTASKHGVIGMTRSLALELANSAITANCVCPGFTDTEIVAEALDTIIQTTGRSRSDALAELVSHNPQKRLITPEEVASAVLWLSEDNNGSMNGHSMVVAGGEVM</sequence>
<dbReference type="InterPro" id="IPR036291">
    <property type="entry name" value="NAD(P)-bd_dom_sf"/>
</dbReference>
<reference evidence="3" key="2">
    <citation type="submission" date="2020-09" db="EMBL/GenBank/DDBJ databases">
        <authorList>
            <person name="Sun Q."/>
            <person name="Kim S."/>
        </authorList>
    </citation>
    <scope>NUCLEOTIDE SEQUENCE</scope>
    <source>
        <strain evidence="3">KCTC 42590</strain>
    </source>
</reference>
<keyword evidence="4" id="KW-1185">Reference proteome</keyword>
<dbReference type="AlphaFoldDB" id="A0A919E2Q8"/>
<protein>
    <submittedName>
        <fullName evidence="3">Oxidoreductase</fullName>
    </submittedName>
</protein>
<dbReference type="FunFam" id="3.40.50.720:FF:000084">
    <property type="entry name" value="Short-chain dehydrogenase reductase"/>
    <property type="match status" value="1"/>
</dbReference>
<reference evidence="3" key="1">
    <citation type="journal article" date="2014" name="Int. J. Syst. Evol. Microbiol.">
        <title>Complete genome sequence of Corynebacterium casei LMG S-19264T (=DSM 44701T), isolated from a smear-ripened cheese.</title>
        <authorList>
            <consortium name="US DOE Joint Genome Institute (JGI-PGF)"/>
            <person name="Walter F."/>
            <person name="Albersmeier A."/>
            <person name="Kalinowski J."/>
            <person name="Ruckert C."/>
        </authorList>
    </citation>
    <scope>NUCLEOTIDE SEQUENCE</scope>
    <source>
        <strain evidence="3">KCTC 42590</strain>
    </source>
</reference>
<comment type="caution">
    <text evidence="3">The sequence shown here is derived from an EMBL/GenBank/DDBJ whole genome shotgun (WGS) entry which is preliminary data.</text>
</comment>
<dbReference type="PROSITE" id="PS00061">
    <property type="entry name" value="ADH_SHORT"/>
    <property type="match status" value="1"/>
</dbReference>
<name>A0A919E2Q8_9PROT</name>
<evidence type="ECO:0000256" key="1">
    <source>
        <dbReference type="ARBA" id="ARBA00006484"/>
    </source>
</evidence>
<dbReference type="InterPro" id="IPR002347">
    <property type="entry name" value="SDR_fam"/>
</dbReference>
<dbReference type="Pfam" id="PF00106">
    <property type="entry name" value="adh_short"/>
    <property type="match status" value="1"/>
</dbReference>
<dbReference type="Gene3D" id="3.40.50.720">
    <property type="entry name" value="NAD(P)-binding Rossmann-like Domain"/>
    <property type="match status" value="1"/>
</dbReference>
<dbReference type="PANTHER" id="PTHR42879:SF2">
    <property type="entry name" value="3-OXOACYL-[ACYL-CARRIER-PROTEIN] REDUCTASE FABG"/>
    <property type="match status" value="1"/>
</dbReference>
<dbReference type="GO" id="GO:0032787">
    <property type="term" value="P:monocarboxylic acid metabolic process"/>
    <property type="evidence" value="ECO:0007669"/>
    <property type="project" value="UniProtKB-ARBA"/>
</dbReference>
<accession>A0A919E2Q8</accession>
<dbReference type="EMBL" id="BNCI01000001">
    <property type="protein sequence ID" value="GHF13516.1"/>
    <property type="molecule type" value="Genomic_DNA"/>
</dbReference>
<comment type="similarity">
    <text evidence="1 2">Belongs to the short-chain dehydrogenases/reductases (SDR) family.</text>
</comment>
<evidence type="ECO:0000313" key="4">
    <source>
        <dbReference type="Proteomes" id="UP000630923"/>
    </source>
</evidence>
<gene>
    <name evidence="3" type="ORF">GCM10017044_04460</name>
</gene>
<dbReference type="PRINTS" id="PR00080">
    <property type="entry name" value="SDRFAMILY"/>
</dbReference>